<proteinExistence type="predicted"/>
<dbReference type="GeneID" id="30146253"/>
<dbReference type="Proteomes" id="UP000094336">
    <property type="component" value="Unassembled WGS sequence"/>
</dbReference>
<gene>
    <name evidence="1" type="ORF">BABINDRAFT_160711</name>
</gene>
<dbReference type="AlphaFoldDB" id="A0A1E3QWH4"/>
<sequence length="95" mass="10407">MSPIWNTFPAIRVCEYREKVYILGISPFLSLYFPESSPKMKFSALAAISAFLATSAITNPVVVGTPVAHAAPVAEAIPAAEPDARKRKGLHFKFW</sequence>
<evidence type="ECO:0000313" key="1">
    <source>
        <dbReference type="EMBL" id="ODQ81357.1"/>
    </source>
</evidence>
<protein>
    <submittedName>
        <fullName evidence="1">Uncharacterized protein</fullName>
    </submittedName>
</protein>
<accession>A0A1E3QWH4</accession>
<keyword evidence="2" id="KW-1185">Reference proteome</keyword>
<evidence type="ECO:0000313" key="2">
    <source>
        <dbReference type="Proteomes" id="UP000094336"/>
    </source>
</evidence>
<reference evidence="2" key="1">
    <citation type="submission" date="2016-05" db="EMBL/GenBank/DDBJ databases">
        <title>Comparative genomics of biotechnologically important yeasts.</title>
        <authorList>
            <consortium name="DOE Joint Genome Institute"/>
            <person name="Riley R."/>
            <person name="Haridas S."/>
            <person name="Wolfe K.H."/>
            <person name="Lopes M.R."/>
            <person name="Hittinger C.T."/>
            <person name="Goker M."/>
            <person name="Salamov A."/>
            <person name="Wisecaver J."/>
            <person name="Long T.M."/>
            <person name="Aerts A.L."/>
            <person name="Barry K."/>
            <person name="Choi C."/>
            <person name="Clum A."/>
            <person name="Coughlan A.Y."/>
            <person name="Deshpande S."/>
            <person name="Douglass A.P."/>
            <person name="Hanson S.J."/>
            <person name="Klenk H.-P."/>
            <person name="Labutti K."/>
            <person name="Lapidus A."/>
            <person name="Lindquist E."/>
            <person name="Lipzen A."/>
            <person name="Meier-Kolthoff J.P."/>
            <person name="Ohm R.A."/>
            <person name="Otillar R.P."/>
            <person name="Pangilinan J."/>
            <person name="Peng Y."/>
            <person name="Rokas A."/>
            <person name="Rosa C.A."/>
            <person name="Scheuner C."/>
            <person name="Sibirny A.A."/>
            <person name="Slot J.C."/>
            <person name="Stielow J.B."/>
            <person name="Sun H."/>
            <person name="Kurtzman C.P."/>
            <person name="Blackwell M."/>
            <person name="Grigoriev I.V."/>
            <person name="Jeffries T.W."/>
        </authorList>
    </citation>
    <scope>NUCLEOTIDE SEQUENCE [LARGE SCALE GENOMIC DNA]</scope>
    <source>
        <strain evidence="2">NRRL Y-12698</strain>
    </source>
</reference>
<dbReference type="EMBL" id="KV454428">
    <property type="protein sequence ID" value="ODQ81357.1"/>
    <property type="molecule type" value="Genomic_DNA"/>
</dbReference>
<dbReference type="RefSeq" id="XP_018986685.1">
    <property type="nucleotide sequence ID" value="XM_019128400.1"/>
</dbReference>
<name>A0A1E3QWH4_9ASCO</name>
<organism evidence="1 2">
    <name type="scientific">Babjeviella inositovora NRRL Y-12698</name>
    <dbReference type="NCBI Taxonomy" id="984486"/>
    <lineage>
        <taxon>Eukaryota</taxon>
        <taxon>Fungi</taxon>
        <taxon>Dikarya</taxon>
        <taxon>Ascomycota</taxon>
        <taxon>Saccharomycotina</taxon>
        <taxon>Pichiomycetes</taxon>
        <taxon>Serinales incertae sedis</taxon>
        <taxon>Babjeviella</taxon>
    </lineage>
</organism>